<sequence>MVPVVSIVGKSDSGKTTLIEKIIPILKRRGYRVGTVKHDVHGFEMDREGKDTYRHFHSGADAVLISSPTKLALIRRAEREIPLDELVKRYYSDLDIVITEGFKRVNMPKIEVFRSVIHDQPLCTSADNRIAIASDTPLEVDCPWFDIDDAEAIADFIEQHLLKRGSGVSS</sequence>
<dbReference type="CDD" id="cd03116">
    <property type="entry name" value="MobB"/>
    <property type="match status" value="1"/>
</dbReference>
<dbReference type="Proteomes" id="UP000265882">
    <property type="component" value="Unassembled WGS sequence"/>
</dbReference>
<feature type="domain" description="Molybdopterin-guanine dinucleotide biosynthesis protein B (MobB)" evidence="1">
    <location>
        <begin position="4"/>
        <end position="135"/>
    </location>
</feature>
<evidence type="ECO:0000313" key="2">
    <source>
        <dbReference type="EMBL" id="RJP25881.1"/>
    </source>
</evidence>
<dbReference type="Pfam" id="PF03205">
    <property type="entry name" value="MobB"/>
    <property type="match status" value="1"/>
</dbReference>
<dbReference type="NCBIfam" id="TIGR00176">
    <property type="entry name" value="mobB"/>
    <property type="match status" value="1"/>
</dbReference>
<gene>
    <name evidence="2" type="primary">mobB</name>
    <name evidence="2" type="ORF">C4520_01640</name>
</gene>
<dbReference type="InterPro" id="IPR027417">
    <property type="entry name" value="P-loop_NTPase"/>
</dbReference>
<dbReference type="GO" id="GO:0005525">
    <property type="term" value="F:GTP binding"/>
    <property type="evidence" value="ECO:0007669"/>
    <property type="project" value="InterPro"/>
</dbReference>
<dbReference type="InterPro" id="IPR004435">
    <property type="entry name" value="MobB_dom"/>
</dbReference>
<proteinExistence type="predicted"/>
<reference evidence="2 3" key="1">
    <citation type="journal article" date="2017" name="ISME J.">
        <title>Energy and carbon metabolisms in a deep terrestrial subsurface fluid microbial community.</title>
        <authorList>
            <person name="Momper L."/>
            <person name="Jungbluth S.P."/>
            <person name="Lee M.D."/>
            <person name="Amend J.P."/>
        </authorList>
    </citation>
    <scope>NUCLEOTIDE SEQUENCE [LARGE SCALE GENOMIC DNA]</scope>
    <source>
        <strain evidence="2">SURF_5</strain>
    </source>
</reference>
<dbReference type="PANTHER" id="PTHR40072">
    <property type="entry name" value="MOLYBDOPTERIN-GUANINE DINUCLEOTIDE BIOSYNTHESIS ADAPTER PROTEIN-RELATED"/>
    <property type="match status" value="1"/>
</dbReference>
<dbReference type="PANTHER" id="PTHR40072:SF1">
    <property type="entry name" value="MOLYBDOPTERIN-GUANINE DINUCLEOTIDE BIOSYNTHESIS ADAPTER PROTEIN"/>
    <property type="match status" value="1"/>
</dbReference>
<accession>A0A3A4PD25</accession>
<dbReference type="AlphaFoldDB" id="A0A3A4PD25"/>
<evidence type="ECO:0000313" key="3">
    <source>
        <dbReference type="Proteomes" id="UP000265882"/>
    </source>
</evidence>
<dbReference type="EMBL" id="QZKU01000017">
    <property type="protein sequence ID" value="RJP25881.1"/>
    <property type="molecule type" value="Genomic_DNA"/>
</dbReference>
<dbReference type="SUPFAM" id="SSF52540">
    <property type="entry name" value="P-loop containing nucleoside triphosphate hydrolases"/>
    <property type="match status" value="1"/>
</dbReference>
<organism evidence="2 3">
    <name type="scientific">Abyssobacteria bacterium (strain SURF_5)</name>
    <dbReference type="NCBI Taxonomy" id="2093360"/>
    <lineage>
        <taxon>Bacteria</taxon>
        <taxon>Pseudomonadati</taxon>
        <taxon>Candidatus Hydrogenedentota</taxon>
        <taxon>Candidatus Abyssobacteria</taxon>
    </lineage>
</organism>
<evidence type="ECO:0000259" key="1">
    <source>
        <dbReference type="Pfam" id="PF03205"/>
    </source>
</evidence>
<comment type="caution">
    <text evidence="2">The sequence shown here is derived from an EMBL/GenBank/DDBJ whole genome shotgun (WGS) entry which is preliminary data.</text>
</comment>
<protein>
    <submittedName>
        <fullName evidence="2">Molybdopterin-guanine dinucleotide biosynthesis protein B</fullName>
    </submittedName>
</protein>
<name>A0A3A4PD25_ABYX5</name>
<dbReference type="InterPro" id="IPR052539">
    <property type="entry name" value="MGD_biosynthesis_adapter"/>
</dbReference>
<dbReference type="GO" id="GO:0006777">
    <property type="term" value="P:Mo-molybdopterin cofactor biosynthetic process"/>
    <property type="evidence" value="ECO:0007669"/>
    <property type="project" value="InterPro"/>
</dbReference>
<dbReference type="Gene3D" id="3.40.50.300">
    <property type="entry name" value="P-loop containing nucleotide triphosphate hydrolases"/>
    <property type="match status" value="1"/>
</dbReference>